<proteinExistence type="inferred from homology"/>
<gene>
    <name evidence="9" type="ORF">A6X21_03350</name>
</gene>
<evidence type="ECO:0000256" key="6">
    <source>
        <dbReference type="ARBA" id="ARBA00023136"/>
    </source>
</evidence>
<keyword evidence="3" id="KW-0813">Transport</keyword>
<dbReference type="SUPFAM" id="SSF56954">
    <property type="entry name" value="Outer membrane efflux proteins (OEP)"/>
    <property type="match status" value="1"/>
</dbReference>
<dbReference type="Proteomes" id="UP000094828">
    <property type="component" value="Unassembled WGS sequence"/>
</dbReference>
<evidence type="ECO:0000256" key="4">
    <source>
        <dbReference type="ARBA" id="ARBA00022452"/>
    </source>
</evidence>
<evidence type="ECO:0000256" key="7">
    <source>
        <dbReference type="ARBA" id="ARBA00023237"/>
    </source>
</evidence>
<dbReference type="PANTHER" id="PTHR30026">
    <property type="entry name" value="OUTER MEMBRANE PROTEIN TOLC"/>
    <property type="match status" value="1"/>
</dbReference>
<dbReference type="STRING" id="1841610.A6X21_03350"/>
<name>A0A1C3ENC0_9PLAN</name>
<reference evidence="9 10" key="1">
    <citation type="submission" date="2016-05" db="EMBL/GenBank/DDBJ databases">
        <title>Genomic and physiological characterization of Planctopirus sp. isolated from fresh water lake.</title>
        <authorList>
            <person name="Subhash Y."/>
            <person name="Ramana C."/>
        </authorList>
    </citation>
    <scope>NUCLEOTIDE SEQUENCE [LARGE SCALE GENOMIC DNA]</scope>
    <source>
        <strain evidence="9 10">JC280</strain>
    </source>
</reference>
<keyword evidence="7" id="KW-0998">Cell outer membrane</keyword>
<dbReference type="GO" id="GO:0015288">
    <property type="term" value="F:porin activity"/>
    <property type="evidence" value="ECO:0007669"/>
    <property type="project" value="TreeGrafter"/>
</dbReference>
<evidence type="ECO:0000256" key="8">
    <source>
        <dbReference type="SAM" id="MobiDB-lite"/>
    </source>
</evidence>
<dbReference type="InterPro" id="IPR003423">
    <property type="entry name" value="OMP_efflux"/>
</dbReference>
<organism evidence="9 10">
    <name type="scientific">Planctopirus hydrillae</name>
    <dbReference type="NCBI Taxonomy" id="1841610"/>
    <lineage>
        <taxon>Bacteria</taxon>
        <taxon>Pseudomonadati</taxon>
        <taxon>Planctomycetota</taxon>
        <taxon>Planctomycetia</taxon>
        <taxon>Planctomycetales</taxon>
        <taxon>Planctomycetaceae</taxon>
        <taxon>Planctopirus</taxon>
    </lineage>
</organism>
<evidence type="ECO:0008006" key="11">
    <source>
        <dbReference type="Google" id="ProtNLM"/>
    </source>
</evidence>
<dbReference type="GO" id="GO:0009279">
    <property type="term" value="C:cell outer membrane"/>
    <property type="evidence" value="ECO:0007669"/>
    <property type="project" value="UniProtKB-SubCell"/>
</dbReference>
<comment type="subcellular location">
    <subcellularLocation>
        <location evidence="1">Cell outer membrane</location>
    </subcellularLocation>
</comment>
<dbReference type="GO" id="GO:1990281">
    <property type="term" value="C:efflux pump complex"/>
    <property type="evidence" value="ECO:0007669"/>
    <property type="project" value="TreeGrafter"/>
</dbReference>
<dbReference type="GO" id="GO:0015562">
    <property type="term" value="F:efflux transmembrane transporter activity"/>
    <property type="evidence" value="ECO:0007669"/>
    <property type="project" value="InterPro"/>
</dbReference>
<evidence type="ECO:0000256" key="1">
    <source>
        <dbReference type="ARBA" id="ARBA00004442"/>
    </source>
</evidence>
<dbReference type="RefSeq" id="WP_068846190.1">
    <property type="nucleotide sequence ID" value="NZ_LYDR01000039.1"/>
</dbReference>
<dbReference type="OrthoDB" id="229865at2"/>
<keyword evidence="10" id="KW-1185">Reference proteome</keyword>
<dbReference type="Gene3D" id="1.20.1600.10">
    <property type="entry name" value="Outer membrane efflux proteins (OEP)"/>
    <property type="match status" value="1"/>
</dbReference>
<evidence type="ECO:0000256" key="3">
    <source>
        <dbReference type="ARBA" id="ARBA00022448"/>
    </source>
</evidence>
<comment type="caution">
    <text evidence="9">The sequence shown here is derived from an EMBL/GenBank/DDBJ whole genome shotgun (WGS) entry which is preliminary data.</text>
</comment>
<evidence type="ECO:0000313" key="9">
    <source>
        <dbReference type="EMBL" id="ODA34718.1"/>
    </source>
</evidence>
<accession>A0A1C3ENC0</accession>
<dbReference type="InterPro" id="IPR051906">
    <property type="entry name" value="TolC-like"/>
</dbReference>
<feature type="region of interest" description="Disordered" evidence="8">
    <location>
        <begin position="658"/>
        <end position="731"/>
    </location>
</feature>
<evidence type="ECO:0000256" key="5">
    <source>
        <dbReference type="ARBA" id="ARBA00022692"/>
    </source>
</evidence>
<keyword evidence="5" id="KW-0812">Transmembrane</keyword>
<dbReference type="Pfam" id="PF02321">
    <property type="entry name" value="OEP"/>
    <property type="match status" value="1"/>
</dbReference>
<comment type="similarity">
    <text evidence="2">Belongs to the outer membrane factor (OMF) (TC 1.B.17) family.</text>
</comment>
<keyword evidence="4" id="KW-1134">Transmembrane beta strand</keyword>
<evidence type="ECO:0000256" key="2">
    <source>
        <dbReference type="ARBA" id="ARBA00007613"/>
    </source>
</evidence>
<dbReference type="EMBL" id="LYDR01000039">
    <property type="protein sequence ID" value="ODA34718.1"/>
    <property type="molecule type" value="Genomic_DNA"/>
</dbReference>
<evidence type="ECO:0000313" key="10">
    <source>
        <dbReference type="Proteomes" id="UP000094828"/>
    </source>
</evidence>
<dbReference type="AlphaFoldDB" id="A0A1C3ENC0"/>
<protein>
    <recommendedName>
        <fullName evidence="11">Transporter</fullName>
    </recommendedName>
</protein>
<sequence>MWSRERILRWRWLSVVVAIITLPGPGCARYQPTPAANIGIDTSHYEAMGRKIEYPKIEKVSDEQILEATSAPISLSSETPTEYLDLSLEEVMRLGLAQSKAFRDLGGLVLRSPEIVRTKNDPAIAQTDPRFGIEAALSAFDAQVAASAMWEKNDRALNNQFFGGGTRLLTQDFNVYQAQISKTAATGSNFAIRNYTQYDANNAPGNFFPSAWTTWYEGEVRQPLLQGAGVDFNRIAGPNAQPGLINGVVIARINSDISLADFEVGVRNYVSDVENCYWDLSFAWRDLESKIAARDAALETWRRIRALYEQGRRGGEAEKEAQAREQYFRFQEEAQNALHGRLLDGTRTNNGSTGGTFRGTGGVFVCERRLRLLIGMPINDGRLIRTADEPSAAKLSYSWESTLGEALSRRVELRRQKWQVRKRELELQANKNFLKPQLDAMARYRFRGFGKDLLPDGTGGEFGDAYSNLTSGNFQEWQLGLEFSMPLGFRQAYAAVRNAELQLARDRALLFEQERSVIHDLSNAIADVDRSYQIVETALNRRMAAREQVEAVQAAFDADNATVDLLLEAQRRMADADISYFRAVIEYSLSIKNVQLEKGTLFDYNEISLEEGPWPEQAYCDALERQLRTHPASRFDHPKQLAPQVSEGPMIQTLAPALNEPQGTTYPPVEGGSVLYDDQAIDAPGSPEATQLFDKVLSSPPQPGGNSPSFIPPAPAANENESSPEFDPAFK</sequence>
<keyword evidence="6" id="KW-0472">Membrane</keyword>
<dbReference type="PANTHER" id="PTHR30026:SF23">
    <property type="entry name" value="TO APRF-PUTATIVE OUTER MEMBRANE EFFLUX PROTEIN OR SECRETED ALKALINE PHOSPHATASE-RELATED"/>
    <property type="match status" value="1"/>
</dbReference>